<dbReference type="Proteomes" id="UP000632740">
    <property type="component" value="Unassembled WGS sequence"/>
</dbReference>
<reference evidence="3" key="1">
    <citation type="submission" date="2021-01" db="EMBL/GenBank/DDBJ databases">
        <title>Whole genome shotgun sequence of Cellulomonas chitinilytica NBRC 110799.</title>
        <authorList>
            <person name="Komaki H."/>
            <person name="Tamura T."/>
        </authorList>
    </citation>
    <scope>NUCLEOTIDE SEQUENCE</scope>
    <source>
        <strain evidence="3">NBRC 110799</strain>
    </source>
</reference>
<dbReference type="Pfam" id="PF14530">
    <property type="entry name" value="DUF4439"/>
    <property type="match status" value="1"/>
</dbReference>
<gene>
    <name evidence="3" type="ORF">Cch01nite_25860</name>
</gene>
<organism evidence="3 4">
    <name type="scientific">Cellulomonas chitinilytica</name>
    <dbReference type="NCBI Taxonomy" id="398759"/>
    <lineage>
        <taxon>Bacteria</taxon>
        <taxon>Bacillati</taxon>
        <taxon>Actinomycetota</taxon>
        <taxon>Actinomycetes</taxon>
        <taxon>Micrococcales</taxon>
        <taxon>Cellulomonadaceae</taxon>
        <taxon>Cellulomonas</taxon>
    </lineage>
</organism>
<dbReference type="InterPro" id="IPR009078">
    <property type="entry name" value="Ferritin-like_SF"/>
</dbReference>
<accession>A0A919U2V9</accession>
<proteinExistence type="predicted"/>
<dbReference type="Gene3D" id="1.20.1260.10">
    <property type="match status" value="1"/>
</dbReference>
<feature type="compositionally biased region" description="Low complexity" evidence="1">
    <location>
        <begin position="243"/>
        <end position="253"/>
    </location>
</feature>
<sequence length="339" mass="34193">MNDPRHPRQRPASTRLAASRVIFVVLACAALAGCGVRLETPPPAEPSPDAVEQVRARTVDDALQLEADATALLAAAPPQPVQAVLTDVAAFSTQHAEQLGGEYVSGLPTPTATTTPSAPPAPTVEALLADLAGSWSTAATDADAVADADLARLVASVAVARSELAARLSAATSLPVPQETADDTTPAPAPSPAADGPSAADLDALALVHDQAGFGFEVVAAKLSGDQRSAATASADQHRRAGGDWARAAGSAGTPQDPRRAAYTLPTGMDDPAVAQGTARSLETSVADTYATVVARVPAGKRAPYVDGLRRATVAARAWGATPVAFPGLPERAQPAPAG</sequence>
<dbReference type="InterPro" id="IPR029447">
    <property type="entry name" value="DUF4439"/>
</dbReference>
<feature type="region of interest" description="Disordered" evidence="1">
    <location>
        <begin position="169"/>
        <end position="198"/>
    </location>
</feature>
<feature type="domain" description="DUF4439" evidence="2">
    <location>
        <begin position="211"/>
        <end position="331"/>
    </location>
</feature>
<evidence type="ECO:0000313" key="4">
    <source>
        <dbReference type="Proteomes" id="UP000632740"/>
    </source>
</evidence>
<dbReference type="EMBL" id="BONK01000008">
    <property type="protein sequence ID" value="GIG21862.1"/>
    <property type="molecule type" value="Genomic_DNA"/>
</dbReference>
<evidence type="ECO:0000256" key="1">
    <source>
        <dbReference type="SAM" id="MobiDB-lite"/>
    </source>
</evidence>
<dbReference type="RefSeq" id="WP_203755083.1">
    <property type="nucleotide sequence ID" value="NZ_BONK01000008.1"/>
</dbReference>
<keyword evidence="4" id="KW-1185">Reference proteome</keyword>
<evidence type="ECO:0000259" key="2">
    <source>
        <dbReference type="Pfam" id="PF14530"/>
    </source>
</evidence>
<dbReference type="AlphaFoldDB" id="A0A919U2V9"/>
<comment type="caution">
    <text evidence="3">The sequence shown here is derived from an EMBL/GenBank/DDBJ whole genome shotgun (WGS) entry which is preliminary data.</text>
</comment>
<feature type="region of interest" description="Disordered" evidence="1">
    <location>
        <begin position="230"/>
        <end position="257"/>
    </location>
</feature>
<dbReference type="SUPFAM" id="SSF47240">
    <property type="entry name" value="Ferritin-like"/>
    <property type="match status" value="1"/>
</dbReference>
<dbReference type="PROSITE" id="PS51257">
    <property type="entry name" value="PROKAR_LIPOPROTEIN"/>
    <property type="match status" value="1"/>
</dbReference>
<dbReference type="InterPro" id="IPR012347">
    <property type="entry name" value="Ferritin-like"/>
</dbReference>
<protein>
    <recommendedName>
        <fullName evidence="2">DUF4439 domain-containing protein</fullName>
    </recommendedName>
</protein>
<evidence type="ECO:0000313" key="3">
    <source>
        <dbReference type="EMBL" id="GIG21862.1"/>
    </source>
</evidence>
<name>A0A919U2V9_9CELL</name>